<dbReference type="CDD" id="cd04301">
    <property type="entry name" value="NAT_SF"/>
    <property type="match status" value="1"/>
</dbReference>
<dbReference type="AlphaFoldDB" id="A0A7W3NBG2"/>
<dbReference type="EMBL" id="JACJHT010000002">
    <property type="protein sequence ID" value="MBA9039908.1"/>
    <property type="molecule type" value="Genomic_DNA"/>
</dbReference>
<dbReference type="SUPFAM" id="SSF55729">
    <property type="entry name" value="Acyl-CoA N-acyltransferases (Nat)"/>
    <property type="match status" value="1"/>
</dbReference>
<dbReference type="Gene3D" id="3.40.630.30">
    <property type="match status" value="1"/>
</dbReference>
<dbReference type="InterPro" id="IPR000182">
    <property type="entry name" value="GNAT_dom"/>
</dbReference>
<evidence type="ECO:0000313" key="3">
    <source>
        <dbReference type="Proteomes" id="UP000543174"/>
    </source>
</evidence>
<reference evidence="2" key="1">
    <citation type="submission" date="2020-08" db="EMBL/GenBank/DDBJ databases">
        <title>Functional genomics of gut bacteria from endangered species of beetles.</title>
        <authorList>
            <person name="Carlos-Shanley C."/>
        </authorList>
    </citation>
    <scope>NUCLEOTIDE SEQUENCE [LARGE SCALE GENOMIC DNA]</scope>
    <source>
        <strain evidence="2">S00060</strain>
    </source>
</reference>
<gene>
    <name evidence="2" type="ORF">HNP21_003015</name>
</gene>
<dbReference type="Pfam" id="PF00583">
    <property type="entry name" value="Acetyltransf_1"/>
    <property type="match status" value="1"/>
</dbReference>
<sequence length="167" mass="18972">MLNVRIANQKHAEKIVAIKKDIVMTNDVLLRLPEDKQETADEYRQKIQKKQDNGGLTLIVERTDEVIGFLSFSRPSYKRLYHTGSFGISVKPECSNLGAGTKLLSYLIRWAKEQEGLEKINLDVFSNNKPAIHLYQKLGFKEGGKQVNQIKLKDGSYADIIFMSLSL</sequence>
<accession>A0A7W3NBG2</accession>
<protein>
    <submittedName>
        <fullName evidence="2">RimJ/RimL family protein N-acetyltransferase</fullName>
    </submittedName>
</protein>
<dbReference type="Proteomes" id="UP000543174">
    <property type="component" value="Unassembled WGS sequence"/>
</dbReference>
<keyword evidence="3" id="KW-1185">Reference proteome</keyword>
<evidence type="ECO:0000313" key="2">
    <source>
        <dbReference type="EMBL" id="MBA9039908.1"/>
    </source>
</evidence>
<feature type="domain" description="N-acetyltransferase" evidence="1">
    <location>
        <begin position="13"/>
        <end position="167"/>
    </location>
</feature>
<evidence type="ECO:0000259" key="1">
    <source>
        <dbReference type="PROSITE" id="PS51186"/>
    </source>
</evidence>
<comment type="caution">
    <text evidence="2">The sequence shown here is derived from an EMBL/GenBank/DDBJ whole genome shotgun (WGS) entry which is preliminary data.</text>
</comment>
<proteinExistence type="predicted"/>
<dbReference type="PANTHER" id="PTHR43415:SF3">
    <property type="entry name" value="GNAT-FAMILY ACETYLTRANSFERASE"/>
    <property type="match status" value="1"/>
</dbReference>
<name>A0A7W3NBG2_PRIAR</name>
<dbReference type="InterPro" id="IPR016181">
    <property type="entry name" value="Acyl_CoA_acyltransferase"/>
</dbReference>
<dbReference type="RefSeq" id="WP_182527638.1">
    <property type="nucleotide sequence ID" value="NZ_CP169254.1"/>
</dbReference>
<dbReference type="PANTHER" id="PTHR43415">
    <property type="entry name" value="SPERMIDINE N(1)-ACETYLTRANSFERASE"/>
    <property type="match status" value="1"/>
</dbReference>
<dbReference type="PROSITE" id="PS51186">
    <property type="entry name" value="GNAT"/>
    <property type="match status" value="1"/>
</dbReference>
<dbReference type="GO" id="GO:0016747">
    <property type="term" value="F:acyltransferase activity, transferring groups other than amino-acyl groups"/>
    <property type="evidence" value="ECO:0007669"/>
    <property type="project" value="InterPro"/>
</dbReference>
<organism evidence="2 3">
    <name type="scientific">Priestia aryabhattai</name>
    <name type="common">Bacillus aryabhattai</name>
    <dbReference type="NCBI Taxonomy" id="412384"/>
    <lineage>
        <taxon>Bacteria</taxon>
        <taxon>Bacillati</taxon>
        <taxon>Bacillota</taxon>
        <taxon>Bacilli</taxon>
        <taxon>Bacillales</taxon>
        <taxon>Bacillaceae</taxon>
        <taxon>Priestia</taxon>
    </lineage>
</organism>